<evidence type="ECO:0000256" key="6">
    <source>
        <dbReference type="ARBA" id="ARBA00051951"/>
    </source>
</evidence>
<gene>
    <name evidence="11" type="ORF">CEY15_03710</name>
</gene>
<keyword evidence="2" id="KW-0285">Flavoprotein</keyword>
<dbReference type="InterPro" id="IPR050315">
    <property type="entry name" value="FAD-oxidoreductase_2"/>
</dbReference>
<dbReference type="GO" id="GO:0047571">
    <property type="term" value="F:3-oxosteroid 1-dehydrogenase activity"/>
    <property type="evidence" value="ECO:0007669"/>
    <property type="project" value="UniProtKB-EC"/>
</dbReference>
<dbReference type="SUPFAM" id="SSF51905">
    <property type="entry name" value="FAD/NAD(P)-binding domain"/>
    <property type="match status" value="1"/>
</dbReference>
<keyword evidence="3" id="KW-0274">FAD</keyword>
<comment type="catalytic activity">
    <reaction evidence="6">
        <text>a 3-oxosteroid + A = a 3-oxo-Delta(1)-steroid + AH2</text>
        <dbReference type="Rhea" id="RHEA:13329"/>
        <dbReference type="ChEBI" id="CHEBI:13193"/>
        <dbReference type="ChEBI" id="CHEBI:17499"/>
        <dbReference type="ChEBI" id="CHEBI:20156"/>
        <dbReference type="ChEBI" id="CHEBI:47788"/>
        <dbReference type="EC" id="1.3.99.4"/>
    </reaction>
</comment>
<dbReference type="PANTHER" id="PTHR43400:SF10">
    <property type="entry name" value="3-OXOSTEROID 1-DEHYDROGENASE"/>
    <property type="match status" value="1"/>
</dbReference>
<evidence type="ECO:0000256" key="9">
    <source>
        <dbReference type="ARBA" id="ARBA00069709"/>
    </source>
</evidence>
<dbReference type="Gene3D" id="3.90.700.10">
    <property type="entry name" value="Succinate dehydrogenase/fumarate reductase flavoprotein, catalytic domain"/>
    <property type="match status" value="1"/>
</dbReference>
<evidence type="ECO:0000256" key="7">
    <source>
        <dbReference type="ARBA" id="ARBA00061147"/>
    </source>
</evidence>
<dbReference type="Gene3D" id="3.50.50.60">
    <property type="entry name" value="FAD/NAD(P)-binding domain"/>
    <property type="match status" value="1"/>
</dbReference>
<protein>
    <recommendedName>
        <fullName evidence="9">3-oxosteroid 1-dehydrogenase</fullName>
        <ecNumber evidence="8">1.3.99.4</ecNumber>
    </recommendedName>
</protein>
<dbReference type="InterPro" id="IPR003953">
    <property type="entry name" value="FAD-dep_OxRdtase_2_FAD-bd"/>
</dbReference>
<dbReference type="EC" id="1.3.99.4" evidence="8"/>
<dbReference type="InterPro" id="IPR027477">
    <property type="entry name" value="Succ_DH/fumarate_Rdtase_cat_sf"/>
</dbReference>
<accession>A0A2A2WT40</accession>
<dbReference type="Proteomes" id="UP000218810">
    <property type="component" value="Unassembled WGS sequence"/>
</dbReference>
<keyword evidence="4" id="KW-0560">Oxidoreductase</keyword>
<evidence type="ECO:0000256" key="2">
    <source>
        <dbReference type="ARBA" id="ARBA00022630"/>
    </source>
</evidence>
<dbReference type="GO" id="GO:0008202">
    <property type="term" value="P:steroid metabolic process"/>
    <property type="evidence" value="ECO:0007669"/>
    <property type="project" value="UniProtKB-KW"/>
</dbReference>
<keyword evidence="12" id="KW-1185">Reference proteome</keyword>
<dbReference type="EMBL" id="NTGA01000006">
    <property type="protein sequence ID" value="PAY24370.1"/>
    <property type="molecule type" value="Genomic_DNA"/>
</dbReference>
<proteinExistence type="inferred from homology"/>
<evidence type="ECO:0000256" key="5">
    <source>
        <dbReference type="ARBA" id="ARBA00023221"/>
    </source>
</evidence>
<keyword evidence="5" id="KW-0443">Lipid metabolism</keyword>
<evidence type="ECO:0000259" key="10">
    <source>
        <dbReference type="Pfam" id="PF00890"/>
    </source>
</evidence>
<dbReference type="OrthoDB" id="9813348at2"/>
<comment type="cofactor">
    <cofactor evidence="1">
        <name>FAD</name>
        <dbReference type="ChEBI" id="CHEBI:57692"/>
    </cofactor>
</comment>
<dbReference type="Pfam" id="PF00890">
    <property type="entry name" value="FAD_binding_2"/>
    <property type="match status" value="1"/>
</dbReference>
<evidence type="ECO:0000256" key="3">
    <source>
        <dbReference type="ARBA" id="ARBA00022827"/>
    </source>
</evidence>
<reference evidence="12" key="1">
    <citation type="submission" date="2017-09" db="EMBL/GenBank/DDBJ databases">
        <authorList>
            <person name="Zhang Y."/>
            <person name="Huang X."/>
            <person name="Liu J."/>
            <person name="Lu L."/>
            <person name="Peng K."/>
        </authorList>
    </citation>
    <scope>NUCLEOTIDE SEQUENCE [LARGE SCALE GENOMIC DNA]</scope>
    <source>
        <strain evidence="12">S-XJ-1</strain>
    </source>
</reference>
<dbReference type="RefSeq" id="WP_095717360.1">
    <property type="nucleotide sequence ID" value="NZ_NTGA01000006.1"/>
</dbReference>
<sequence length="527" mass="55881">MGEQDSRGETEFDVVVVGSGVAALFGAAVAASRGMATCLVEKTERFGGTSAYSGGAVWLPGNRVLARDGVEDSVQTGRTYFRAVVGDRTDPDLQDAYLNTGPMVVDHLLDTLGIPMRFQAFPDYFDAPGRQQTGRSIYPKPITVDEVGERVGDIRASVPSDQFGAPEHPTRVEGGRAWVARLVLALDAMEAAELRLSTAAQRLLRDDGGRVVGVEVRDASGSRSIGARRGVLVAAGGFERSTDLRRRWQRMPTAAWSASHPDTGTGDAVRMFDQVGARLDLLDQSWWCPATLFPNGHAAFTLGVRSGIIVDGTGRRFANELLPYDQMGRRMHARMDDGGGEEFWLVFDDAEAGGYPAICVPGPDPDQHRQAGLWHTAGSIAELAEAIGVDEVVLGESVARYNSFAARGKDEDFGRGEDPYGRFFLGASTPEECLRPLEGERFHAVRLVLGDLGTKGGAVTDHDGAVLDTDGAPIPGLYAAGNSSASVSGEAYPGPGVPLGSGMTMAFRAVADMAGDTLAVDPGALAH</sequence>
<dbReference type="PANTHER" id="PTHR43400">
    <property type="entry name" value="FUMARATE REDUCTASE"/>
    <property type="match status" value="1"/>
</dbReference>
<evidence type="ECO:0000313" key="12">
    <source>
        <dbReference type="Proteomes" id="UP000218810"/>
    </source>
</evidence>
<comment type="caution">
    <text evidence="11">The sequence shown here is derived from an EMBL/GenBank/DDBJ whole genome shotgun (WGS) entry which is preliminary data.</text>
</comment>
<dbReference type="AlphaFoldDB" id="A0A2A2WT40"/>
<dbReference type="SUPFAM" id="SSF56425">
    <property type="entry name" value="Succinate dehydrogenase/fumarate reductase flavoprotein, catalytic domain"/>
    <property type="match status" value="1"/>
</dbReference>
<feature type="domain" description="FAD-dependent oxidoreductase 2 FAD-binding" evidence="10">
    <location>
        <begin position="13"/>
        <end position="499"/>
    </location>
</feature>
<evidence type="ECO:0000313" key="11">
    <source>
        <dbReference type="EMBL" id="PAY24370.1"/>
    </source>
</evidence>
<evidence type="ECO:0000256" key="4">
    <source>
        <dbReference type="ARBA" id="ARBA00023002"/>
    </source>
</evidence>
<name>A0A2A2WT40_9ACTN</name>
<dbReference type="InterPro" id="IPR036188">
    <property type="entry name" value="FAD/NAD-bd_sf"/>
</dbReference>
<organism evidence="11 12">
    <name type="scientific">Dietzia natronolimnaea</name>
    <dbReference type="NCBI Taxonomy" id="161920"/>
    <lineage>
        <taxon>Bacteria</taxon>
        <taxon>Bacillati</taxon>
        <taxon>Actinomycetota</taxon>
        <taxon>Actinomycetes</taxon>
        <taxon>Mycobacteriales</taxon>
        <taxon>Dietziaceae</taxon>
        <taxon>Dietzia</taxon>
    </lineage>
</organism>
<keyword evidence="5" id="KW-0753">Steroid metabolism</keyword>
<comment type="similarity">
    <text evidence="7">Belongs to the FAD-dependent oxidoreductase 2 family. 3-oxosteroid dehydrogenase subfamily.</text>
</comment>
<dbReference type="FunFam" id="3.50.50.60:FF:000208">
    <property type="entry name" value="3-ketosteroid dehydrogenase"/>
    <property type="match status" value="1"/>
</dbReference>
<evidence type="ECO:0000256" key="8">
    <source>
        <dbReference type="ARBA" id="ARBA00066536"/>
    </source>
</evidence>
<evidence type="ECO:0000256" key="1">
    <source>
        <dbReference type="ARBA" id="ARBA00001974"/>
    </source>
</evidence>